<evidence type="ECO:0000256" key="1">
    <source>
        <dbReference type="ARBA" id="ARBA00022553"/>
    </source>
</evidence>
<evidence type="ECO:0000313" key="5">
    <source>
        <dbReference type="Proteomes" id="UP001206067"/>
    </source>
</evidence>
<dbReference type="InterPro" id="IPR001789">
    <property type="entry name" value="Sig_transdc_resp-reg_receiver"/>
</dbReference>
<dbReference type="Pfam" id="PF00072">
    <property type="entry name" value="Response_reg"/>
    <property type="match status" value="1"/>
</dbReference>
<dbReference type="EMBL" id="JANKHH010000003">
    <property type="protein sequence ID" value="MCR2833185.1"/>
    <property type="molecule type" value="Genomic_DNA"/>
</dbReference>
<accession>A0ABT1XNF4</accession>
<dbReference type="PANTHER" id="PTHR44591:SF24">
    <property type="entry name" value="PROTEIN-GLUTAMATE METHYLESTERASE_PROTEIN-GLUTAMINE GLUTAMINASE 1"/>
    <property type="match status" value="1"/>
</dbReference>
<evidence type="ECO:0000313" key="4">
    <source>
        <dbReference type="EMBL" id="MCR2833185.1"/>
    </source>
</evidence>
<dbReference type="SMART" id="SM00448">
    <property type="entry name" value="REC"/>
    <property type="match status" value="1"/>
</dbReference>
<dbReference type="PROSITE" id="PS50110">
    <property type="entry name" value="RESPONSE_REGULATORY"/>
    <property type="match status" value="1"/>
</dbReference>
<feature type="modified residue" description="4-aspartylphosphate" evidence="2">
    <location>
        <position position="55"/>
    </location>
</feature>
<evidence type="ECO:0000259" key="3">
    <source>
        <dbReference type="PROSITE" id="PS50110"/>
    </source>
</evidence>
<dbReference type="InterPro" id="IPR011006">
    <property type="entry name" value="CheY-like_superfamily"/>
</dbReference>
<gene>
    <name evidence="4" type="ORF">NSO95_04455</name>
</gene>
<dbReference type="PANTHER" id="PTHR44591">
    <property type="entry name" value="STRESS RESPONSE REGULATOR PROTEIN 1"/>
    <property type="match status" value="1"/>
</dbReference>
<dbReference type="RefSeq" id="WP_257594953.1">
    <property type="nucleotide sequence ID" value="NZ_JANKHH010000003.1"/>
</dbReference>
<protein>
    <submittedName>
        <fullName evidence="4">Response regulator</fullName>
    </submittedName>
</protein>
<evidence type="ECO:0000256" key="2">
    <source>
        <dbReference type="PROSITE-ProRule" id="PRU00169"/>
    </source>
</evidence>
<reference evidence="4 5" key="1">
    <citation type="submission" date="2022-08" db="EMBL/GenBank/DDBJ databases">
        <title>Polyphasic taxonomy analysis of Qipengyuania sp.RS5-5.</title>
        <authorList>
            <person name="Xamxidin M."/>
            <person name="Wu M."/>
        </authorList>
    </citation>
    <scope>NUCLEOTIDE SEQUENCE [LARGE SCALE GENOMIC DNA]</scope>
    <source>
        <strain evidence="4 5">RS5-5</strain>
    </source>
</reference>
<feature type="domain" description="Response regulatory" evidence="3">
    <location>
        <begin position="5"/>
        <end position="116"/>
    </location>
</feature>
<dbReference type="InterPro" id="IPR050595">
    <property type="entry name" value="Bact_response_regulator"/>
</dbReference>
<organism evidence="4 5">
    <name type="scientific">Parerythrobacter lacustris</name>
    <dbReference type="NCBI Taxonomy" id="2969984"/>
    <lineage>
        <taxon>Bacteria</taxon>
        <taxon>Pseudomonadati</taxon>
        <taxon>Pseudomonadota</taxon>
        <taxon>Alphaproteobacteria</taxon>
        <taxon>Sphingomonadales</taxon>
        <taxon>Erythrobacteraceae</taxon>
        <taxon>Parerythrobacter</taxon>
    </lineage>
</organism>
<sequence>METPTVLVAEDEFIIALDLCSTVEEAGCIVEGPYADIASAMLALQKKRPDVAILDVSLDDGESFPLAERLIAEHVPVIFHSGHFTIEEMEARFPQATACTKPCPPGEIIAKVKAALQPQAVN</sequence>
<keyword evidence="1 2" id="KW-0597">Phosphoprotein</keyword>
<proteinExistence type="predicted"/>
<dbReference type="Proteomes" id="UP001206067">
    <property type="component" value="Unassembled WGS sequence"/>
</dbReference>
<name>A0ABT1XNF4_9SPHN</name>
<keyword evidence="5" id="KW-1185">Reference proteome</keyword>
<dbReference type="SUPFAM" id="SSF52172">
    <property type="entry name" value="CheY-like"/>
    <property type="match status" value="1"/>
</dbReference>
<comment type="caution">
    <text evidence="4">The sequence shown here is derived from an EMBL/GenBank/DDBJ whole genome shotgun (WGS) entry which is preliminary data.</text>
</comment>
<dbReference type="Gene3D" id="3.40.50.2300">
    <property type="match status" value="1"/>
</dbReference>